<feature type="transmembrane region" description="Helical" evidence="7">
    <location>
        <begin position="216"/>
        <end position="240"/>
    </location>
</feature>
<sequence>MSASTDQPMPAAIPCDTKTEMKLEVKDGDDALEALEHYLPQLGLPLSPQEDRRILRKIDLCLIPLLFVSYIFQYLDKQAMSFSAILGLRTDMHLKGQDYSWAASLFYFGYLAASGAVALCIIRLPVGRFMSAAMGLWAAILLLTILCENASGLWAARFFLGFVEASIAPSMSIIISMWYKRSEQAIRQSAWFMGNVTGGLVGGLLGYAVGHIHTMAAWKALFLLFGCTTLAWSIICYFTIPDSPMTAKFLSEEDRVKAVERVQDNLTGIKSHQVKRYQVIEALLDPKTWFLALFQFTQNVPNGGVGSFASIVVEGFGFTTLDTLLVQMIGTGFQMVFVVISTLGSTYLTNTRTYWMTFNTIMALIGTIMIRQIDADHIWSRFMGYCLIIGFSANFPLTMTMITSNTAGFTKKSTVNAVVFVAYCLGNIVGPQIMFAREAPSYPSGFAGILVCFACSAILSISLRFYCIWENRKRDAAATAAREHAEDSASMPSAYLNLTDKTDRELPQFRYVY</sequence>
<keyword evidence="5 7" id="KW-0472">Membrane</keyword>
<evidence type="ECO:0000256" key="1">
    <source>
        <dbReference type="ARBA" id="ARBA00004141"/>
    </source>
</evidence>
<evidence type="ECO:0000256" key="4">
    <source>
        <dbReference type="ARBA" id="ARBA00022989"/>
    </source>
</evidence>
<dbReference type="GO" id="GO:0022857">
    <property type="term" value="F:transmembrane transporter activity"/>
    <property type="evidence" value="ECO:0007669"/>
    <property type="project" value="InterPro"/>
</dbReference>
<dbReference type="Proteomes" id="UP000177622">
    <property type="component" value="Unassembled WGS sequence"/>
</dbReference>
<dbReference type="PROSITE" id="PS50850">
    <property type="entry name" value="MFS"/>
    <property type="match status" value="1"/>
</dbReference>
<dbReference type="PANTHER" id="PTHR43791:SF103">
    <property type="entry name" value="MAJOR FACILITATOR SUPERFAMILY (MFS) PROFILE DOMAIN-CONTAINING PROTEIN-RELATED"/>
    <property type="match status" value="1"/>
</dbReference>
<comment type="similarity">
    <text evidence="6">Belongs to the major facilitator superfamily. Allantoate permease family.</text>
</comment>
<dbReference type="STRING" id="1835702.A0A1F5LJE7"/>
<feature type="transmembrane region" description="Helical" evidence="7">
    <location>
        <begin position="191"/>
        <end position="210"/>
    </location>
</feature>
<keyword evidence="2" id="KW-0813">Transport</keyword>
<dbReference type="AlphaFoldDB" id="A0A1F5LJE7"/>
<dbReference type="EMBL" id="LXJU01000008">
    <property type="protein sequence ID" value="OGE53245.1"/>
    <property type="molecule type" value="Genomic_DNA"/>
</dbReference>
<evidence type="ECO:0000313" key="9">
    <source>
        <dbReference type="EMBL" id="OGE53245.1"/>
    </source>
</evidence>
<evidence type="ECO:0000256" key="7">
    <source>
        <dbReference type="SAM" id="Phobius"/>
    </source>
</evidence>
<evidence type="ECO:0000256" key="6">
    <source>
        <dbReference type="ARBA" id="ARBA00037968"/>
    </source>
</evidence>
<feature type="domain" description="Major facilitator superfamily (MFS) profile" evidence="8">
    <location>
        <begin position="62"/>
        <end position="472"/>
    </location>
</feature>
<reference evidence="9 10" key="1">
    <citation type="journal article" date="2016" name="Sci. Rep.">
        <title>Penicillium arizonense, a new, genome sequenced fungal species, reveals a high chemical diversity in secreted metabolites.</title>
        <authorList>
            <person name="Grijseels S."/>
            <person name="Nielsen J.C."/>
            <person name="Randelovic M."/>
            <person name="Nielsen J."/>
            <person name="Nielsen K.F."/>
            <person name="Workman M."/>
            <person name="Frisvad J.C."/>
        </authorList>
    </citation>
    <scope>NUCLEOTIDE SEQUENCE [LARGE SCALE GENOMIC DNA]</scope>
    <source>
        <strain evidence="9 10">CBS 141311</strain>
    </source>
</reference>
<feature type="transmembrane region" description="Helical" evidence="7">
    <location>
        <begin position="446"/>
        <end position="466"/>
    </location>
</feature>
<comment type="caution">
    <text evidence="9">The sequence shown here is derived from an EMBL/GenBank/DDBJ whole genome shotgun (WGS) entry which is preliminary data.</text>
</comment>
<evidence type="ECO:0000259" key="8">
    <source>
        <dbReference type="PROSITE" id="PS50850"/>
    </source>
</evidence>
<dbReference type="InterPro" id="IPR036259">
    <property type="entry name" value="MFS_trans_sf"/>
</dbReference>
<dbReference type="Gene3D" id="1.20.1250.20">
    <property type="entry name" value="MFS general substrate transporter like domains"/>
    <property type="match status" value="1"/>
</dbReference>
<feature type="transmembrane region" description="Helical" evidence="7">
    <location>
        <begin position="414"/>
        <end position="434"/>
    </location>
</feature>
<evidence type="ECO:0000256" key="3">
    <source>
        <dbReference type="ARBA" id="ARBA00022692"/>
    </source>
</evidence>
<feature type="transmembrane region" description="Helical" evidence="7">
    <location>
        <begin position="129"/>
        <end position="146"/>
    </location>
</feature>
<dbReference type="Pfam" id="PF07690">
    <property type="entry name" value="MFS_1"/>
    <property type="match status" value="1"/>
</dbReference>
<dbReference type="PANTHER" id="PTHR43791">
    <property type="entry name" value="PERMEASE-RELATED"/>
    <property type="match status" value="1"/>
</dbReference>
<organism evidence="9 10">
    <name type="scientific">Penicillium arizonense</name>
    <dbReference type="NCBI Taxonomy" id="1835702"/>
    <lineage>
        <taxon>Eukaryota</taxon>
        <taxon>Fungi</taxon>
        <taxon>Dikarya</taxon>
        <taxon>Ascomycota</taxon>
        <taxon>Pezizomycotina</taxon>
        <taxon>Eurotiomycetes</taxon>
        <taxon>Eurotiomycetidae</taxon>
        <taxon>Eurotiales</taxon>
        <taxon>Aspergillaceae</taxon>
        <taxon>Penicillium</taxon>
    </lineage>
</organism>
<comment type="subcellular location">
    <subcellularLocation>
        <location evidence="1">Membrane</location>
        <topology evidence="1">Multi-pass membrane protein</topology>
    </subcellularLocation>
</comment>
<evidence type="ECO:0000313" key="10">
    <source>
        <dbReference type="Proteomes" id="UP000177622"/>
    </source>
</evidence>
<evidence type="ECO:0000256" key="5">
    <source>
        <dbReference type="ARBA" id="ARBA00023136"/>
    </source>
</evidence>
<feature type="transmembrane region" description="Helical" evidence="7">
    <location>
        <begin position="324"/>
        <end position="347"/>
    </location>
</feature>
<keyword evidence="10" id="KW-1185">Reference proteome</keyword>
<accession>A0A1F5LJE7</accession>
<dbReference type="SUPFAM" id="SSF103473">
    <property type="entry name" value="MFS general substrate transporter"/>
    <property type="match status" value="1"/>
</dbReference>
<feature type="transmembrane region" description="Helical" evidence="7">
    <location>
        <begin position="99"/>
        <end position="122"/>
    </location>
</feature>
<gene>
    <name evidence="9" type="ORF">PENARI_c008G01851</name>
</gene>
<dbReference type="RefSeq" id="XP_022488684.1">
    <property type="nucleotide sequence ID" value="XM_022631329.1"/>
</dbReference>
<dbReference type="InterPro" id="IPR020846">
    <property type="entry name" value="MFS_dom"/>
</dbReference>
<keyword evidence="4 7" id="KW-1133">Transmembrane helix</keyword>
<keyword evidence="3 7" id="KW-0812">Transmembrane</keyword>
<feature type="transmembrane region" description="Helical" evidence="7">
    <location>
        <begin position="158"/>
        <end position="179"/>
    </location>
</feature>
<feature type="transmembrane region" description="Helical" evidence="7">
    <location>
        <begin position="382"/>
        <end position="402"/>
    </location>
</feature>
<dbReference type="FunFam" id="1.20.1250.20:FF:000064">
    <property type="entry name" value="MFS allantoate transporter"/>
    <property type="match status" value="1"/>
</dbReference>
<evidence type="ECO:0000256" key="2">
    <source>
        <dbReference type="ARBA" id="ARBA00022448"/>
    </source>
</evidence>
<dbReference type="InterPro" id="IPR011701">
    <property type="entry name" value="MFS"/>
</dbReference>
<dbReference type="GO" id="GO:0016020">
    <property type="term" value="C:membrane"/>
    <property type="evidence" value="ECO:0007669"/>
    <property type="project" value="UniProtKB-SubCell"/>
</dbReference>
<name>A0A1F5LJE7_PENAI</name>
<proteinExistence type="inferred from homology"/>
<dbReference type="GeneID" id="34576063"/>
<feature type="transmembrane region" description="Helical" evidence="7">
    <location>
        <begin position="353"/>
        <end position="370"/>
    </location>
</feature>
<protein>
    <recommendedName>
        <fullName evidence="8">Major facilitator superfamily (MFS) profile domain-containing protein</fullName>
    </recommendedName>
</protein>
<dbReference type="OrthoDB" id="6730379at2759"/>